<keyword evidence="7 11" id="KW-0521">NADP</keyword>
<dbReference type="GO" id="GO:0010181">
    <property type="term" value="F:FMN binding"/>
    <property type="evidence" value="ECO:0007669"/>
    <property type="project" value="UniProtKB-UniRule"/>
</dbReference>
<evidence type="ECO:0000256" key="10">
    <source>
        <dbReference type="ARBA" id="ARBA00025810"/>
    </source>
</evidence>
<dbReference type="GO" id="GO:0070402">
    <property type="term" value="F:NADPH binding"/>
    <property type="evidence" value="ECO:0007669"/>
    <property type="project" value="UniProtKB-UniRule"/>
</dbReference>
<feature type="domain" description="FMN-dependent dehydrogenase" evidence="12">
    <location>
        <begin position="167"/>
        <end position="334"/>
    </location>
</feature>
<feature type="binding site" evidence="11">
    <location>
        <position position="159"/>
    </location>
    <ligand>
        <name>Mg(2+)</name>
        <dbReference type="ChEBI" id="CHEBI:18420"/>
    </ligand>
</feature>
<evidence type="ECO:0000256" key="2">
    <source>
        <dbReference type="ARBA" id="ARBA00022490"/>
    </source>
</evidence>
<comment type="function">
    <text evidence="11">Involved in the biosynthesis of isoprenoids. Catalyzes the 1,3-allylic rearrangement of the homoallylic substrate isopentenyl (IPP) to its allylic isomer, dimethylallyl diphosphate (DMAPP).</text>
</comment>
<evidence type="ECO:0000256" key="6">
    <source>
        <dbReference type="ARBA" id="ARBA00022842"/>
    </source>
</evidence>
<dbReference type="GO" id="GO:0004452">
    <property type="term" value="F:isopentenyl-diphosphate delta-isomerase activity"/>
    <property type="evidence" value="ECO:0007669"/>
    <property type="project" value="UniProtKB-UniRule"/>
</dbReference>
<evidence type="ECO:0000256" key="5">
    <source>
        <dbReference type="ARBA" id="ARBA00022723"/>
    </source>
</evidence>
<dbReference type="Gene3D" id="3.20.20.70">
    <property type="entry name" value="Aldolase class I"/>
    <property type="match status" value="1"/>
</dbReference>
<feature type="binding site" evidence="11">
    <location>
        <position position="158"/>
    </location>
    <ligand>
        <name>substrate</name>
    </ligand>
</feature>
<comment type="subcellular location">
    <subcellularLocation>
        <location evidence="11">Cytoplasm</location>
    </subcellularLocation>
</comment>
<evidence type="ECO:0000256" key="1">
    <source>
        <dbReference type="ARBA" id="ARBA00001917"/>
    </source>
</evidence>
<feature type="binding site" evidence="11">
    <location>
        <begin position="288"/>
        <end position="289"/>
    </location>
    <ligand>
        <name>FMN</name>
        <dbReference type="ChEBI" id="CHEBI:58210"/>
    </ligand>
</feature>
<feature type="binding site" evidence="11">
    <location>
        <begin position="67"/>
        <end position="69"/>
    </location>
    <ligand>
        <name>FMN</name>
        <dbReference type="ChEBI" id="CHEBI:58210"/>
    </ligand>
</feature>
<dbReference type="AlphaFoldDB" id="Q4JMK4"/>
<dbReference type="EC" id="5.3.3.2" evidence="11"/>
<keyword evidence="3 11" id="KW-0285">Flavoprotein</keyword>
<dbReference type="GO" id="GO:0005737">
    <property type="term" value="C:cytoplasm"/>
    <property type="evidence" value="ECO:0007669"/>
    <property type="project" value="UniProtKB-SubCell"/>
</dbReference>
<dbReference type="GO" id="GO:0000287">
    <property type="term" value="F:magnesium ion binding"/>
    <property type="evidence" value="ECO:0007669"/>
    <property type="project" value="UniProtKB-UniRule"/>
</dbReference>
<dbReference type="EMBL" id="DQ068068">
    <property type="protein sequence ID" value="AAY87309.1"/>
    <property type="molecule type" value="Genomic_DNA"/>
</dbReference>
<feature type="binding site" evidence="11">
    <location>
        <begin position="9"/>
        <end position="10"/>
    </location>
    <ligand>
        <name>substrate</name>
    </ligand>
</feature>
<dbReference type="GO" id="GO:0008299">
    <property type="term" value="P:isoprenoid biosynthetic process"/>
    <property type="evidence" value="ECO:0007669"/>
    <property type="project" value="UniProtKB-UniRule"/>
</dbReference>
<dbReference type="InterPro" id="IPR000262">
    <property type="entry name" value="FMN-dep_DH"/>
</dbReference>
<sequence length="344" mass="35727">MTEPKTGDRKDAHLALAASGVALGEEDAGFDRVRLEHCALPECDLAAIDITTSCLGRAVGAPLFIGAMTGGTAHADAINTALAEVAEEARIALAVGSQRASIEAGRSQSALRDRAPSVPLIGNLGGVQLALPGGIDLARRAVDDLQADAIFIHLNPLQEAVQPEGQTDWRHVLAALETAVRELEVPVMVKEVGAGIGPEVAKRLFEVGVHAVDVAGLGGTNWTRIEAARRDDAAVFDPFLDWGLPTVDAIRAARAACPNGRLIASGGVRHGLDAAKALWLGAALVSMAGPVLRALTTDGIQAPDPRSALQAMDRCKAQLRLALFLTGAPDLAAFARVPGFIGTR</sequence>
<feature type="binding site" evidence="11">
    <location>
        <begin position="267"/>
        <end position="269"/>
    </location>
    <ligand>
        <name>FMN</name>
        <dbReference type="ChEBI" id="CHEBI:58210"/>
    </ligand>
</feature>
<dbReference type="CDD" id="cd02811">
    <property type="entry name" value="IDI-2_FMN"/>
    <property type="match status" value="1"/>
</dbReference>
<keyword evidence="4 11" id="KW-0288">FMN</keyword>
<dbReference type="PIRSF" id="PIRSF003314">
    <property type="entry name" value="IPP_isomerase"/>
    <property type="match status" value="1"/>
</dbReference>
<dbReference type="PANTHER" id="PTHR43665:SF1">
    <property type="entry name" value="ISOPENTENYL-DIPHOSPHATE DELTA-ISOMERASE"/>
    <property type="match status" value="1"/>
</dbReference>
<keyword evidence="9 11" id="KW-0413">Isomerase</keyword>
<feature type="binding site" evidence="11">
    <location>
        <position position="123"/>
    </location>
    <ligand>
        <name>FMN</name>
        <dbReference type="ChEBI" id="CHEBI:58210"/>
    </ligand>
</feature>
<comment type="cofactor">
    <cofactor evidence="11">
        <name>Mg(2+)</name>
        <dbReference type="ChEBI" id="CHEBI:18420"/>
    </cofactor>
</comment>
<dbReference type="GO" id="GO:0016491">
    <property type="term" value="F:oxidoreductase activity"/>
    <property type="evidence" value="ECO:0007669"/>
    <property type="project" value="InterPro"/>
</dbReference>
<comment type="similarity">
    <text evidence="11">Belongs to the IPP isomerase type 2 family.</text>
</comment>
<comment type="catalytic activity">
    <reaction evidence="11">
        <text>isopentenyl diphosphate = dimethylallyl diphosphate</text>
        <dbReference type="Rhea" id="RHEA:23284"/>
        <dbReference type="ChEBI" id="CHEBI:57623"/>
        <dbReference type="ChEBI" id="CHEBI:128769"/>
        <dbReference type="EC" id="5.3.3.2"/>
    </reaction>
</comment>
<feature type="binding site" evidence="11">
    <location>
        <position position="220"/>
    </location>
    <ligand>
        <name>FMN</name>
        <dbReference type="ChEBI" id="CHEBI:58210"/>
    </ligand>
</feature>
<evidence type="ECO:0000256" key="8">
    <source>
        <dbReference type="ARBA" id="ARBA00023229"/>
    </source>
</evidence>
<comment type="cofactor">
    <cofactor evidence="1 11">
        <name>FMN</name>
        <dbReference type="ChEBI" id="CHEBI:58210"/>
    </cofactor>
</comment>
<comment type="caution">
    <text evidence="11">Lacks conserved residue(s) required for the propagation of feature annotation.</text>
</comment>
<evidence type="ECO:0000256" key="4">
    <source>
        <dbReference type="ARBA" id="ARBA00022643"/>
    </source>
</evidence>
<comment type="subunit">
    <text evidence="10 11">Homooctamer. Dimer of tetramers.</text>
</comment>
<proteinExistence type="inferred from homology"/>
<evidence type="ECO:0000256" key="7">
    <source>
        <dbReference type="ARBA" id="ARBA00022857"/>
    </source>
</evidence>
<dbReference type="NCBIfam" id="TIGR02151">
    <property type="entry name" value="IPP_isom_2"/>
    <property type="match status" value="1"/>
</dbReference>
<protein>
    <recommendedName>
        <fullName evidence="11">Isopentenyl-diphosphate delta-isomerase</fullName>
        <shortName evidence="11">IPP isomerase</shortName>
        <ecNumber evidence="11">5.3.3.2</ecNumber>
    </recommendedName>
    <alternativeName>
        <fullName evidence="11">Isopentenyl diphosphate:dimethylallyl diphosphate isomerase</fullName>
    </alternativeName>
    <alternativeName>
        <fullName evidence="11">Isopentenyl pyrophosphate isomerase</fullName>
    </alternativeName>
    <alternativeName>
        <fullName evidence="11">Type 2 isopentenyl diphosphate isomerase</fullName>
        <shortName evidence="11">IDI-2</shortName>
    </alternativeName>
</protein>
<name>Q4JMK4_9BACT</name>
<keyword evidence="8 11" id="KW-0414">Isoprene biosynthesis</keyword>
<feature type="binding site" evidence="11">
    <location>
        <position position="97"/>
    </location>
    <ligand>
        <name>FMN</name>
        <dbReference type="ChEBI" id="CHEBI:58210"/>
    </ligand>
</feature>
<evidence type="ECO:0000259" key="12">
    <source>
        <dbReference type="Pfam" id="PF01070"/>
    </source>
</evidence>
<evidence type="ECO:0000313" key="13">
    <source>
        <dbReference type="EMBL" id="AAY87309.1"/>
    </source>
</evidence>
<dbReference type="PANTHER" id="PTHR43665">
    <property type="entry name" value="ISOPENTENYL-DIPHOSPHATE DELTA-ISOMERASE"/>
    <property type="match status" value="1"/>
</dbReference>
<keyword evidence="5 11" id="KW-0479">Metal-binding</keyword>
<dbReference type="HAMAP" id="MF_00354">
    <property type="entry name" value="Idi_2"/>
    <property type="match status" value="1"/>
</dbReference>
<dbReference type="Pfam" id="PF01070">
    <property type="entry name" value="FMN_dh"/>
    <property type="match status" value="2"/>
</dbReference>
<dbReference type="InterPro" id="IPR011179">
    <property type="entry name" value="IPdP_isomerase"/>
</dbReference>
<comment type="cofactor">
    <cofactor evidence="11">
        <name>NADPH</name>
        <dbReference type="ChEBI" id="CHEBI:57783"/>
    </cofactor>
</comment>
<accession>Q4JMK4</accession>
<feature type="binding site" evidence="11">
    <location>
        <position position="190"/>
    </location>
    <ligand>
        <name>FMN</name>
        <dbReference type="ChEBI" id="CHEBI:58210"/>
    </ligand>
</feature>
<keyword evidence="2 11" id="KW-0963">Cytoplasm</keyword>
<gene>
    <name evidence="11" type="primary">fni</name>
</gene>
<keyword evidence="6 11" id="KW-0460">Magnesium</keyword>
<dbReference type="InterPro" id="IPR013785">
    <property type="entry name" value="Aldolase_TIM"/>
</dbReference>
<dbReference type="SUPFAM" id="SSF51395">
    <property type="entry name" value="FMN-linked oxidoreductases"/>
    <property type="match status" value="1"/>
</dbReference>
<evidence type="ECO:0000256" key="9">
    <source>
        <dbReference type="ARBA" id="ARBA00023235"/>
    </source>
</evidence>
<evidence type="ECO:0000256" key="11">
    <source>
        <dbReference type="HAMAP-Rule" id="MF_00354"/>
    </source>
</evidence>
<feature type="binding site" evidence="11">
    <location>
        <begin position="97"/>
        <end position="99"/>
    </location>
    <ligand>
        <name>substrate</name>
    </ligand>
</feature>
<reference evidence="13" key="1">
    <citation type="journal article" date="2005" name="PLoS Biol.">
        <title>New insights into metabolic properties of marine bacteria encoding proteorhodopsins.</title>
        <authorList>
            <person name="Sabehi G."/>
            <person name="Loy A."/>
            <person name="Jung K.H."/>
            <person name="Partha R."/>
            <person name="Spudich J.L."/>
            <person name="Isaacson T."/>
            <person name="Hirschberg J."/>
            <person name="Wagner M."/>
            <person name="Beja O."/>
        </authorList>
    </citation>
    <scope>NUCLEOTIDE SEQUENCE</scope>
</reference>
<organism evidence="13">
    <name type="scientific">uncultured bacterium BAC17H8</name>
    <dbReference type="NCBI Taxonomy" id="332980"/>
    <lineage>
        <taxon>Bacteria</taxon>
        <taxon>environmental samples</taxon>
    </lineage>
</organism>
<evidence type="ECO:0000256" key="3">
    <source>
        <dbReference type="ARBA" id="ARBA00022630"/>
    </source>
</evidence>
<feature type="domain" description="FMN-dependent dehydrogenase" evidence="12">
    <location>
        <begin position="18"/>
        <end position="101"/>
    </location>
</feature>